<feature type="region of interest" description="Disordered" evidence="1">
    <location>
        <begin position="55"/>
        <end position="82"/>
    </location>
</feature>
<organism evidence="2 3">
    <name type="scientific">Daldinia eschscholtzii</name>
    <dbReference type="NCBI Taxonomy" id="292717"/>
    <lineage>
        <taxon>Eukaryota</taxon>
        <taxon>Fungi</taxon>
        <taxon>Dikarya</taxon>
        <taxon>Ascomycota</taxon>
        <taxon>Pezizomycotina</taxon>
        <taxon>Sordariomycetes</taxon>
        <taxon>Xylariomycetidae</taxon>
        <taxon>Xylariales</taxon>
        <taxon>Hypoxylaceae</taxon>
        <taxon>Daldinia</taxon>
    </lineage>
</organism>
<evidence type="ECO:0000313" key="2">
    <source>
        <dbReference type="EMBL" id="KAK6958168.1"/>
    </source>
</evidence>
<keyword evidence="3" id="KW-1185">Reference proteome</keyword>
<feature type="region of interest" description="Disordered" evidence="1">
    <location>
        <begin position="199"/>
        <end position="232"/>
    </location>
</feature>
<feature type="compositionally biased region" description="Low complexity" evidence="1">
    <location>
        <begin position="1"/>
        <end position="12"/>
    </location>
</feature>
<proteinExistence type="predicted"/>
<feature type="region of interest" description="Disordered" evidence="1">
    <location>
        <begin position="1"/>
        <end position="30"/>
    </location>
</feature>
<dbReference type="EMBL" id="JBANMG010000001">
    <property type="protein sequence ID" value="KAK6958168.1"/>
    <property type="molecule type" value="Genomic_DNA"/>
</dbReference>
<evidence type="ECO:0000313" key="3">
    <source>
        <dbReference type="Proteomes" id="UP001369815"/>
    </source>
</evidence>
<dbReference type="Proteomes" id="UP001369815">
    <property type="component" value="Unassembled WGS sequence"/>
</dbReference>
<name>A0AAX6MZV0_9PEZI</name>
<sequence>MGSSGSLHSSQSRPFPQPSTHRILPYPPESSLLTYQHRGKTALPNSHARELLVTMSVPPRTPSPKPQLSRATHYRHHSEQSPTIVTQYIPGLELPSTDRHAQLLKQPSPFDSPTFDFQSTSAKENEFGQFLIRTSNHVPLEAPRSRLSSFGSPSPISPKSLLQYSPAGSGTDDPYEPFRFENSKRFLAFELHKLAYAEDPHYKPNYPSPGSEDLPKKRSVATDTNVKSSGNDLCPRRKAISIVDGDTMEKQPKKRVKLCDPDTTNSSLADPQQPLHPRVHPLYSARYGEGSGWNVPSMMK</sequence>
<feature type="region of interest" description="Disordered" evidence="1">
    <location>
        <begin position="248"/>
        <end position="278"/>
    </location>
</feature>
<feature type="compositionally biased region" description="Polar residues" evidence="1">
    <location>
        <begin position="221"/>
        <end position="231"/>
    </location>
</feature>
<comment type="caution">
    <text evidence="2">The sequence shown here is derived from an EMBL/GenBank/DDBJ whole genome shotgun (WGS) entry which is preliminary data.</text>
</comment>
<accession>A0AAX6MZV0</accession>
<reference evidence="2 3" key="1">
    <citation type="journal article" date="2024" name="Front Chem Biol">
        <title>Unveiling the potential of Daldinia eschscholtzii MFLUCC 19-0629 through bioactivity and bioinformatics studies for enhanced sustainable agriculture production.</title>
        <authorList>
            <person name="Brooks S."/>
            <person name="Weaver J.A."/>
            <person name="Klomchit A."/>
            <person name="Alharthi S.A."/>
            <person name="Onlamun T."/>
            <person name="Nurani R."/>
            <person name="Vong T.K."/>
            <person name="Alberti F."/>
            <person name="Greco C."/>
        </authorList>
    </citation>
    <scope>NUCLEOTIDE SEQUENCE [LARGE SCALE GENOMIC DNA]</scope>
    <source>
        <strain evidence="2">MFLUCC 19-0629</strain>
    </source>
</reference>
<dbReference type="AlphaFoldDB" id="A0AAX6MZV0"/>
<protein>
    <submittedName>
        <fullName evidence="2">Uncharacterized protein</fullName>
    </submittedName>
</protein>
<evidence type="ECO:0000256" key="1">
    <source>
        <dbReference type="SAM" id="MobiDB-lite"/>
    </source>
</evidence>
<gene>
    <name evidence="2" type="ORF">Daesc_000963</name>
</gene>